<evidence type="ECO:0000259" key="15">
    <source>
        <dbReference type="Pfam" id="PF00408"/>
    </source>
</evidence>
<dbReference type="Pfam" id="PF00408">
    <property type="entry name" value="PGM_PMM_IV"/>
    <property type="match status" value="1"/>
</dbReference>
<evidence type="ECO:0000256" key="2">
    <source>
        <dbReference type="ARBA" id="ARBA00001946"/>
    </source>
</evidence>
<dbReference type="InterPro" id="IPR016066">
    <property type="entry name" value="A-D-PHexomutase_CS"/>
</dbReference>
<dbReference type="InterPro" id="IPR005844">
    <property type="entry name" value="A-D-PHexomutase_a/b/a-I"/>
</dbReference>
<feature type="domain" description="Alpha-D-phosphohexomutase alpha/beta/alpha" evidence="18">
    <location>
        <begin position="323"/>
        <end position="448"/>
    </location>
</feature>
<comment type="similarity">
    <text evidence="5 14">Belongs to the phosphohexose mutase family.</text>
</comment>
<evidence type="ECO:0000259" key="17">
    <source>
        <dbReference type="Pfam" id="PF02879"/>
    </source>
</evidence>
<feature type="domain" description="Alpha-D-phosphohexomutase alpha/beta/alpha" evidence="17">
    <location>
        <begin position="208"/>
        <end position="311"/>
    </location>
</feature>
<evidence type="ECO:0000256" key="8">
    <source>
        <dbReference type="ARBA" id="ARBA00022723"/>
    </source>
</evidence>
<evidence type="ECO:0000256" key="12">
    <source>
        <dbReference type="ARBA" id="ARBA00041398"/>
    </source>
</evidence>
<keyword evidence="10 19" id="KW-0413">Isomerase</keyword>
<comment type="caution">
    <text evidence="19">The sequence shown here is derived from an EMBL/GenBank/DDBJ whole genome shotgun (WGS) entry which is preliminary data.</text>
</comment>
<dbReference type="InterPro" id="IPR005846">
    <property type="entry name" value="A-D-PHexomutase_a/b/a-III"/>
</dbReference>
<evidence type="ECO:0000256" key="9">
    <source>
        <dbReference type="ARBA" id="ARBA00022842"/>
    </source>
</evidence>
<evidence type="ECO:0000313" key="20">
    <source>
        <dbReference type="Proteomes" id="UP000034076"/>
    </source>
</evidence>
<dbReference type="EC" id="5.4.2.2" evidence="6"/>
<dbReference type="Gene3D" id="3.30.310.50">
    <property type="entry name" value="Alpha-D-phosphohexomutase, C-terminal domain"/>
    <property type="match status" value="1"/>
</dbReference>
<comment type="cofactor">
    <cofactor evidence="2">
        <name>Mg(2+)</name>
        <dbReference type="ChEBI" id="CHEBI:18420"/>
    </cofactor>
</comment>
<protein>
    <recommendedName>
        <fullName evidence="11">Phosphoglucomutase</fullName>
        <ecNumber evidence="6">5.4.2.2</ecNumber>
    </recommendedName>
    <alternativeName>
        <fullName evidence="13">Alpha-phosphoglucomutase</fullName>
    </alternativeName>
    <alternativeName>
        <fullName evidence="12">Glucose phosphomutase</fullName>
    </alternativeName>
</protein>
<evidence type="ECO:0000259" key="18">
    <source>
        <dbReference type="Pfam" id="PF02880"/>
    </source>
</evidence>
<dbReference type="PATRIC" id="fig|270498.16.peg.1588"/>
<dbReference type="PANTHER" id="PTHR45745:SF1">
    <property type="entry name" value="PHOSPHOGLUCOMUTASE 2B-RELATED"/>
    <property type="match status" value="1"/>
</dbReference>
<dbReference type="InterPro" id="IPR005843">
    <property type="entry name" value="A-D-PHexomutase_C"/>
</dbReference>
<proteinExistence type="inferred from homology"/>
<evidence type="ECO:0000313" key="19">
    <source>
        <dbReference type="EMBL" id="KKI50605.1"/>
    </source>
</evidence>
<name>A0A0M2NK39_9FIRM</name>
<dbReference type="Pfam" id="PF02879">
    <property type="entry name" value="PGM_PMM_II"/>
    <property type="match status" value="1"/>
</dbReference>
<feature type="domain" description="Alpha-D-phosphohexomutase C-terminal" evidence="15">
    <location>
        <begin position="508"/>
        <end position="546"/>
    </location>
</feature>
<comment type="catalytic activity">
    <reaction evidence="1">
        <text>alpha-D-glucose 1-phosphate = alpha-D-glucose 6-phosphate</text>
        <dbReference type="Rhea" id="RHEA:23536"/>
        <dbReference type="ChEBI" id="CHEBI:58225"/>
        <dbReference type="ChEBI" id="CHEBI:58601"/>
        <dbReference type="EC" id="5.4.2.2"/>
    </reaction>
</comment>
<dbReference type="PRINTS" id="PR00509">
    <property type="entry name" value="PGMPMM"/>
</dbReference>
<dbReference type="PROSITE" id="PS00710">
    <property type="entry name" value="PGM_PMM"/>
    <property type="match status" value="1"/>
</dbReference>
<comment type="pathway">
    <text evidence="4">Lipid metabolism.</text>
</comment>
<keyword evidence="8 14" id="KW-0479">Metal-binding</keyword>
<accession>A0A0M2NK39</accession>
<dbReference type="Gene3D" id="3.40.120.10">
    <property type="entry name" value="Alpha-D-Glucose-1,6-Bisphosphate, subunit A, domain 3"/>
    <property type="match status" value="3"/>
</dbReference>
<organism evidence="19 20">
    <name type="scientific">Christensenella hongkongensis</name>
    <dbReference type="NCBI Taxonomy" id="270498"/>
    <lineage>
        <taxon>Bacteria</taxon>
        <taxon>Bacillati</taxon>
        <taxon>Bacillota</taxon>
        <taxon>Clostridia</taxon>
        <taxon>Christensenellales</taxon>
        <taxon>Christensenellaceae</taxon>
        <taxon>Christensenella</taxon>
    </lineage>
</organism>
<dbReference type="SUPFAM" id="SSF53738">
    <property type="entry name" value="Phosphoglucomutase, first 3 domains"/>
    <property type="match status" value="3"/>
</dbReference>
<evidence type="ECO:0000256" key="6">
    <source>
        <dbReference type="ARBA" id="ARBA00012728"/>
    </source>
</evidence>
<gene>
    <name evidence="19" type="ORF">CHK_1899</name>
</gene>
<dbReference type="STRING" id="270498.CHK_1899"/>
<comment type="pathway">
    <text evidence="3">Glycolipid metabolism; diglucosyl-diacylglycerol biosynthesis.</text>
</comment>
<evidence type="ECO:0000256" key="4">
    <source>
        <dbReference type="ARBA" id="ARBA00005189"/>
    </source>
</evidence>
<keyword evidence="7" id="KW-0597">Phosphoprotein</keyword>
<sequence>MTYQENYEVWKKALAGTEYEQEIADVAKDSETLQDSFYKEMEFGTAGMRGIIGMGTNRMNVFTVKRATQALANNILAHGDPLAGVAIAYDTRKNSDLFARETAGVLCANGINVFMYDTPHSVPQLSFTILELNTTAGVVITASHNPPEYNGYKVYGEDGGQCPVADSDRITQYISEIDDMFHIKSMPLDEAERKGLLTYIGRELDEIYFKKVEDLCIHPEIVKKMADTLNIVYTPLHGTGNVPVRRVLKDLGIKRLHVVPEQEHPDPAFSTVKAPNPEERECFNLAMALANQKDANLILATDPDSDRLGVAVRNTEHEFVILTGNQIGCLLMDYVLSQKKAGFTGGEFVVKSIVTSDMVDTIAAHYGVELRSVFTGFKFIAEQIKLSQRTGKGKFVFGFEESYGYLQGAFVRDKDAVQAAMMIAEAACWYASLGKTLYEVLIDMYEKYGWFEELVISKTLYGKEGIEKIQNAVKTLRAHYPETIGDFPVVAVRDYLKQERIDLKTGKATPIDMEQSNVLYFELEGGRFIIRPSGTEPKLKSYLSTSSMDKQEAEYQLGKLKESAENLIEKLIS</sequence>
<dbReference type="GO" id="GO:0004614">
    <property type="term" value="F:phosphoglucomutase activity"/>
    <property type="evidence" value="ECO:0007669"/>
    <property type="project" value="UniProtKB-EC"/>
</dbReference>
<evidence type="ECO:0000256" key="5">
    <source>
        <dbReference type="ARBA" id="ARBA00010231"/>
    </source>
</evidence>
<feature type="domain" description="Alpha-D-phosphohexomutase alpha/beta/alpha" evidence="16">
    <location>
        <begin position="41"/>
        <end position="178"/>
    </location>
</feature>
<dbReference type="CDD" id="cd05799">
    <property type="entry name" value="PGM2"/>
    <property type="match status" value="1"/>
</dbReference>
<keyword evidence="9 14" id="KW-0460">Magnesium</keyword>
<dbReference type="GO" id="GO:0000287">
    <property type="term" value="F:magnesium ion binding"/>
    <property type="evidence" value="ECO:0007669"/>
    <property type="project" value="InterPro"/>
</dbReference>
<evidence type="ECO:0000256" key="13">
    <source>
        <dbReference type="ARBA" id="ARBA00041467"/>
    </source>
</evidence>
<reference evidence="19 20" key="1">
    <citation type="submission" date="2015-04" db="EMBL/GenBank/DDBJ databases">
        <title>Draft genome sequence of bacteremic isolate Catabacter hongkongensis type strain HKU16T.</title>
        <authorList>
            <person name="Lau S.K."/>
            <person name="Teng J.L."/>
            <person name="Huang Y."/>
            <person name="Curreem S.O."/>
            <person name="Tsui S.K."/>
            <person name="Woo P.C."/>
        </authorList>
    </citation>
    <scope>NUCLEOTIDE SEQUENCE [LARGE SCALE GENOMIC DNA]</scope>
    <source>
        <strain evidence="19 20">HKU16</strain>
    </source>
</reference>
<dbReference type="GO" id="GO:0006166">
    <property type="term" value="P:purine ribonucleoside salvage"/>
    <property type="evidence" value="ECO:0007669"/>
    <property type="project" value="TreeGrafter"/>
</dbReference>
<dbReference type="InterPro" id="IPR016055">
    <property type="entry name" value="A-D-PHexomutase_a/b/a-I/II/III"/>
</dbReference>
<dbReference type="Pfam" id="PF02880">
    <property type="entry name" value="PGM_PMM_III"/>
    <property type="match status" value="1"/>
</dbReference>
<evidence type="ECO:0000256" key="1">
    <source>
        <dbReference type="ARBA" id="ARBA00000443"/>
    </source>
</evidence>
<dbReference type="InterPro" id="IPR036900">
    <property type="entry name" value="A-D-PHexomutase_C_sf"/>
</dbReference>
<evidence type="ECO:0000256" key="10">
    <source>
        <dbReference type="ARBA" id="ARBA00023235"/>
    </source>
</evidence>
<dbReference type="PANTHER" id="PTHR45745">
    <property type="entry name" value="PHOSPHOMANNOMUTASE 45A"/>
    <property type="match status" value="1"/>
</dbReference>
<dbReference type="InterPro" id="IPR005841">
    <property type="entry name" value="Alpha-D-phosphohexomutase_SF"/>
</dbReference>
<dbReference type="EMBL" id="LAYJ01000103">
    <property type="protein sequence ID" value="KKI50605.1"/>
    <property type="molecule type" value="Genomic_DNA"/>
</dbReference>
<keyword evidence="20" id="KW-1185">Reference proteome</keyword>
<dbReference type="GO" id="GO:0008973">
    <property type="term" value="F:phosphopentomutase activity"/>
    <property type="evidence" value="ECO:0007669"/>
    <property type="project" value="TreeGrafter"/>
</dbReference>
<dbReference type="Proteomes" id="UP000034076">
    <property type="component" value="Unassembled WGS sequence"/>
</dbReference>
<dbReference type="GO" id="GO:0005975">
    <property type="term" value="P:carbohydrate metabolic process"/>
    <property type="evidence" value="ECO:0007669"/>
    <property type="project" value="InterPro"/>
</dbReference>
<dbReference type="InterPro" id="IPR005845">
    <property type="entry name" value="A-D-PHexomutase_a/b/a-II"/>
</dbReference>
<dbReference type="RefSeq" id="WP_046443754.1">
    <property type="nucleotide sequence ID" value="NZ_LAYJ01000103.1"/>
</dbReference>
<evidence type="ECO:0000256" key="11">
    <source>
        <dbReference type="ARBA" id="ARBA00039995"/>
    </source>
</evidence>
<evidence type="ECO:0000256" key="7">
    <source>
        <dbReference type="ARBA" id="ARBA00022553"/>
    </source>
</evidence>
<evidence type="ECO:0000256" key="14">
    <source>
        <dbReference type="RuleBase" id="RU004326"/>
    </source>
</evidence>
<dbReference type="OrthoDB" id="9806956at2"/>
<dbReference type="SUPFAM" id="SSF55957">
    <property type="entry name" value="Phosphoglucomutase, C-terminal domain"/>
    <property type="match status" value="1"/>
</dbReference>
<dbReference type="Pfam" id="PF02878">
    <property type="entry name" value="PGM_PMM_I"/>
    <property type="match status" value="1"/>
</dbReference>
<dbReference type="AlphaFoldDB" id="A0A0M2NK39"/>
<evidence type="ECO:0000256" key="3">
    <source>
        <dbReference type="ARBA" id="ARBA00005164"/>
    </source>
</evidence>
<evidence type="ECO:0000259" key="16">
    <source>
        <dbReference type="Pfam" id="PF02878"/>
    </source>
</evidence>